<gene>
    <name evidence="1" type="ORF">N177_0894</name>
</gene>
<dbReference type="InterPro" id="IPR010743">
    <property type="entry name" value="Methionine_synth_MetW"/>
</dbReference>
<dbReference type="Gene3D" id="3.40.50.150">
    <property type="entry name" value="Vaccinia Virus protein VP39"/>
    <property type="match status" value="1"/>
</dbReference>
<dbReference type="AlphaFoldDB" id="V4RMA4"/>
<sequence>MTDLVHASPRHPTPEFPDRIDLQLVAEMIEPGARVLDIGCGDGQLLLLLETTRGVDGRGIELSQAGVNECVAKGLAVVQGDADHDLVDYPANAFDYVVLSQTLQATYDPRGVLEHLLRIGRRAVVSFPNFAYWRLRWQILFRGRMPVSSHLPCTWYETPNIHFCTIRDFVALVDEIGATVVRSVTLDGSGNRLPANLPLPLRNTLGEQAVFLLERGQKGKG</sequence>
<accession>V4RMA4</accession>
<dbReference type="EMBL" id="AWXZ01000015">
    <property type="protein sequence ID" value="ESR26394.1"/>
    <property type="molecule type" value="Genomic_DNA"/>
</dbReference>
<name>V4RMA4_9HYPH</name>
<evidence type="ECO:0000313" key="2">
    <source>
        <dbReference type="Proteomes" id="UP000017819"/>
    </source>
</evidence>
<dbReference type="Proteomes" id="UP000017819">
    <property type="component" value="Unassembled WGS sequence"/>
</dbReference>
<dbReference type="SUPFAM" id="SSF53335">
    <property type="entry name" value="S-adenosyl-L-methionine-dependent methyltransferases"/>
    <property type="match status" value="1"/>
</dbReference>
<keyword evidence="2" id="KW-1185">Reference proteome</keyword>
<dbReference type="RefSeq" id="WP_023431040.1">
    <property type="nucleotide sequence ID" value="NZ_AWXZ01000015.1"/>
</dbReference>
<dbReference type="InterPro" id="IPR029063">
    <property type="entry name" value="SAM-dependent_MTases_sf"/>
</dbReference>
<organism evidence="1 2">
    <name type="scientific">Lutibaculum baratangense AMV1</name>
    <dbReference type="NCBI Taxonomy" id="631454"/>
    <lineage>
        <taxon>Bacteria</taxon>
        <taxon>Pseudomonadati</taxon>
        <taxon>Pseudomonadota</taxon>
        <taxon>Alphaproteobacteria</taxon>
        <taxon>Hyphomicrobiales</taxon>
        <taxon>Tepidamorphaceae</taxon>
        <taxon>Lutibaculum</taxon>
    </lineage>
</organism>
<dbReference type="eggNOG" id="COG2226">
    <property type="taxonomic scope" value="Bacteria"/>
</dbReference>
<comment type="caution">
    <text evidence="1">The sequence shown here is derived from an EMBL/GenBank/DDBJ whole genome shotgun (WGS) entry which is preliminary data.</text>
</comment>
<dbReference type="Pfam" id="PF07021">
    <property type="entry name" value="MetW"/>
    <property type="match status" value="1"/>
</dbReference>
<evidence type="ECO:0000313" key="1">
    <source>
        <dbReference type="EMBL" id="ESR26394.1"/>
    </source>
</evidence>
<dbReference type="NCBIfam" id="TIGR02081">
    <property type="entry name" value="metW"/>
    <property type="match status" value="1"/>
</dbReference>
<dbReference type="OrthoDB" id="9792690at2"/>
<proteinExistence type="predicted"/>
<dbReference type="PATRIC" id="fig|631454.5.peg.881"/>
<protein>
    <submittedName>
        <fullName evidence="1">Methionine biosynthesis MetW</fullName>
    </submittedName>
</protein>
<dbReference type="STRING" id="631454.N177_0894"/>
<reference evidence="1 2" key="1">
    <citation type="journal article" date="2014" name="Genome Announc.">
        <title>Draft Genome Sequence of Lutibaculum baratangense Strain AMV1T, Isolated from a Mud Volcano in Andamans, India.</title>
        <authorList>
            <person name="Singh A."/>
            <person name="Sreenivas A."/>
            <person name="Sathyanarayana Reddy G."/>
            <person name="Pinnaka A.K."/>
            <person name="Shivaji S."/>
        </authorList>
    </citation>
    <scope>NUCLEOTIDE SEQUENCE [LARGE SCALE GENOMIC DNA]</scope>
    <source>
        <strain evidence="1 2">AMV1</strain>
    </source>
</reference>
<dbReference type="CDD" id="cd02440">
    <property type="entry name" value="AdoMet_MTases"/>
    <property type="match status" value="1"/>
</dbReference>